<evidence type="ECO:0000313" key="1">
    <source>
        <dbReference type="EMBL" id="KUF09784.1"/>
    </source>
</evidence>
<dbReference type="EMBL" id="LPXO01000010">
    <property type="protein sequence ID" value="KUF09784.1"/>
    <property type="molecule type" value="Genomic_DNA"/>
</dbReference>
<keyword evidence="2" id="KW-1185">Reference proteome</keyword>
<sequence>MPSETGTCCVLQLARQRRLSVHPDQFGMEQDICDVTLWLIEKHGLSRVHVWVDRHYTQIGREIAGVTVMTSPSHPARLTEAAHEAFLALGYTIEDTRADIYGHQFCDGRHSKHETIQAYARIDGALRRWRSP</sequence>
<dbReference type="RefSeq" id="WP_058863057.1">
    <property type="nucleotide sequence ID" value="NZ_LPXO01000010.1"/>
</dbReference>
<evidence type="ECO:0000313" key="2">
    <source>
        <dbReference type="Proteomes" id="UP000054396"/>
    </source>
</evidence>
<dbReference type="OrthoDB" id="7874868at2"/>
<name>A0A0W7WH35_9RHOB</name>
<comment type="caution">
    <text evidence="1">The sequence shown here is derived from an EMBL/GenBank/DDBJ whole genome shotgun (WGS) entry which is preliminary data.</text>
</comment>
<organism evidence="1 2">
    <name type="scientific">Pseudoponticoccus marisrubri</name>
    <dbReference type="NCBI Taxonomy" id="1685382"/>
    <lineage>
        <taxon>Bacteria</taxon>
        <taxon>Pseudomonadati</taxon>
        <taxon>Pseudomonadota</taxon>
        <taxon>Alphaproteobacteria</taxon>
        <taxon>Rhodobacterales</taxon>
        <taxon>Roseobacteraceae</taxon>
        <taxon>Pseudoponticoccus</taxon>
    </lineage>
</organism>
<gene>
    <name evidence="1" type="ORF">AVJ23_15135</name>
</gene>
<proteinExistence type="predicted"/>
<dbReference type="Proteomes" id="UP000054396">
    <property type="component" value="Unassembled WGS sequence"/>
</dbReference>
<protein>
    <submittedName>
        <fullName evidence="1">Uncharacterized protein</fullName>
    </submittedName>
</protein>
<dbReference type="AlphaFoldDB" id="A0A0W7WH35"/>
<accession>A0A0W7WH35</accession>
<reference evidence="1 2" key="1">
    <citation type="submission" date="2015-12" db="EMBL/GenBank/DDBJ databases">
        <authorList>
            <person name="Shamseldin A."/>
            <person name="Moawad H."/>
            <person name="Abd El-Rahim W.M."/>
            <person name="Sadowsky M.J."/>
        </authorList>
    </citation>
    <scope>NUCLEOTIDE SEQUENCE [LARGE SCALE GENOMIC DNA]</scope>
    <source>
        <strain evidence="1 2">SJ5A-1</strain>
    </source>
</reference>